<feature type="transmembrane region" description="Helical" evidence="2">
    <location>
        <begin position="32"/>
        <end position="52"/>
    </location>
</feature>
<dbReference type="RefSeq" id="WP_121936799.1">
    <property type="nucleotide sequence ID" value="NZ_REFR01000001.1"/>
</dbReference>
<name>A0A3M0CUD8_9PROT</name>
<sequence length="497" mass="54759">MSIITATADKPPHRRAAASVPARRAGAVRRRAAALLITTGLVHAGLAMPLAAQEDTPDLADRVAALEATLAKILARLEDQDAKLSVQEIQIVEQASRLVQTEQKVEETEERVIQVANSTPFIQERPEEAGGFQMGDTNVQIHGYVKLDTIFSNFSDGVLGSSNIGRDFYIPGLVPVAAEDIDSDWVNDFNPRETRLLIDTDTPIGDHKVSTRIELDFQVTGGGDERISNSFVPRMRQAYIRFDDWLLGQAWSTFQDVSALPDNLDFIGPTEGTVFERQPMIRYTKGPWELALEQAETTVTTRDGGRILSGSDPVPDAVVRYTSRGDWGHVRLAGILRNLNIEENMVMGAAEDSALAYGLTLSGKLKVGRKGSDFRFMGTVGEGLGRYVGLNLVNSAGLRDDGTLDPITSYSGFASYRHMWEEKWRSNLTFGYFKADNPVRLTTMGVTDESWSVHANLIYSLASRLDVGVEYTISERTLENGLSGSLNRVQFSTKFSF</sequence>
<evidence type="ECO:0000313" key="4">
    <source>
        <dbReference type="Proteomes" id="UP000271227"/>
    </source>
</evidence>
<dbReference type="InParanoid" id="A0A3M0CUD8"/>
<dbReference type="SUPFAM" id="SSF56935">
    <property type="entry name" value="Porins"/>
    <property type="match status" value="1"/>
</dbReference>
<evidence type="ECO:0000256" key="2">
    <source>
        <dbReference type="SAM" id="Phobius"/>
    </source>
</evidence>
<protein>
    <recommendedName>
        <fullName evidence="5">Porin</fullName>
    </recommendedName>
</protein>
<evidence type="ECO:0008006" key="5">
    <source>
        <dbReference type="Google" id="ProtNLM"/>
    </source>
</evidence>
<dbReference type="EMBL" id="REFR01000001">
    <property type="protein sequence ID" value="RMB13012.1"/>
    <property type="molecule type" value="Genomic_DNA"/>
</dbReference>
<dbReference type="AlphaFoldDB" id="A0A3M0CUD8"/>
<dbReference type="InterPro" id="IPR045748">
    <property type="entry name" value="DcaP"/>
</dbReference>
<dbReference type="Proteomes" id="UP000271227">
    <property type="component" value="Unassembled WGS sequence"/>
</dbReference>
<gene>
    <name evidence="3" type="ORF">BXY39_0002</name>
</gene>
<feature type="coiled-coil region" evidence="1">
    <location>
        <begin position="63"/>
        <end position="118"/>
    </location>
</feature>
<dbReference type="Pfam" id="PF19577">
    <property type="entry name" value="DcaP"/>
    <property type="match status" value="1"/>
</dbReference>
<keyword evidence="1" id="KW-0175">Coiled coil</keyword>
<dbReference type="OrthoDB" id="9763822at2"/>
<keyword evidence="2" id="KW-0812">Transmembrane</keyword>
<accession>A0A3M0CUD8</accession>
<keyword evidence="2" id="KW-0472">Membrane</keyword>
<evidence type="ECO:0000313" key="3">
    <source>
        <dbReference type="EMBL" id="RMB13012.1"/>
    </source>
</evidence>
<evidence type="ECO:0000256" key="1">
    <source>
        <dbReference type="SAM" id="Coils"/>
    </source>
</evidence>
<proteinExistence type="predicted"/>
<reference evidence="3 4" key="1">
    <citation type="submission" date="2018-10" db="EMBL/GenBank/DDBJ databases">
        <title>Genomic Encyclopedia of Archaeal and Bacterial Type Strains, Phase II (KMG-II): from individual species to whole genera.</title>
        <authorList>
            <person name="Goeker M."/>
        </authorList>
    </citation>
    <scope>NUCLEOTIDE SEQUENCE [LARGE SCALE GENOMIC DNA]</scope>
    <source>
        <strain evidence="3 4">DSM 25217</strain>
    </source>
</reference>
<organism evidence="3 4">
    <name type="scientific">Eilatimonas milleporae</name>
    <dbReference type="NCBI Taxonomy" id="911205"/>
    <lineage>
        <taxon>Bacteria</taxon>
        <taxon>Pseudomonadati</taxon>
        <taxon>Pseudomonadota</taxon>
        <taxon>Alphaproteobacteria</taxon>
        <taxon>Kordiimonadales</taxon>
        <taxon>Kordiimonadaceae</taxon>
        <taxon>Eilatimonas</taxon>
    </lineage>
</organism>
<keyword evidence="2" id="KW-1133">Transmembrane helix</keyword>
<comment type="caution">
    <text evidence="3">The sequence shown here is derived from an EMBL/GenBank/DDBJ whole genome shotgun (WGS) entry which is preliminary data.</text>
</comment>
<keyword evidence="4" id="KW-1185">Reference proteome</keyword>